<feature type="chain" id="PRO_5032705736" description="PEP-CTERM protein-sorting domain-containing protein" evidence="1">
    <location>
        <begin position="24"/>
        <end position="147"/>
    </location>
</feature>
<dbReference type="RefSeq" id="WP_196098223.1">
    <property type="nucleotide sequence ID" value="NZ_CP064939.1"/>
</dbReference>
<feature type="signal peptide" evidence="1">
    <location>
        <begin position="1"/>
        <end position="23"/>
    </location>
</feature>
<dbReference type="AlphaFoldDB" id="A0A7U3Q5C3"/>
<organism evidence="2 3">
    <name type="scientific">Pedobacter endophyticus</name>
    <dbReference type="NCBI Taxonomy" id="2789740"/>
    <lineage>
        <taxon>Bacteria</taxon>
        <taxon>Pseudomonadati</taxon>
        <taxon>Bacteroidota</taxon>
        <taxon>Sphingobacteriia</taxon>
        <taxon>Sphingobacteriales</taxon>
        <taxon>Sphingobacteriaceae</taxon>
        <taxon>Pedobacter</taxon>
    </lineage>
</organism>
<keyword evidence="1" id="KW-0732">Signal</keyword>
<evidence type="ECO:0008006" key="4">
    <source>
        <dbReference type="Google" id="ProtNLM"/>
    </source>
</evidence>
<dbReference type="Proteomes" id="UP000594759">
    <property type="component" value="Chromosome"/>
</dbReference>
<protein>
    <recommendedName>
        <fullName evidence="4">PEP-CTERM protein-sorting domain-containing protein</fullName>
    </recommendedName>
</protein>
<evidence type="ECO:0000313" key="3">
    <source>
        <dbReference type="Proteomes" id="UP000594759"/>
    </source>
</evidence>
<keyword evidence="3" id="KW-1185">Reference proteome</keyword>
<name>A0A7U3Q5C3_9SPHI</name>
<sequence length="147" mass="15726">MYFPSRLIAGITMLVCFAMDCHADYGCYITTVGGAPETRVYYQQYAGTSNTPVRFFTGTAYRNVNCPSGSTSSTTHPGNILATTMPSTGCWADFVGPGTNVNNSGNYRLNGYLVTYDIVPCPLDDLLPLTLVIFGGVGAVVLRKGLV</sequence>
<evidence type="ECO:0000256" key="1">
    <source>
        <dbReference type="SAM" id="SignalP"/>
    </source>
</evidence>
<gene>
    <name evidence="2" type="ORF">IZT61_16980</name>
</gene>
<reference evidence="2 3" key="1">
    <citation type="submission" date="2020-11" db="EMBL/GenBank/DDBJ databases">
        <title>Pedobacter endophytica, an endophytic bacteria isolated form Carex pumila.</title>
        <authorList>
            <person name="Peng Y."/>
            <person name="Jiang L."/>
            <person name="Lee J."/>
        </authorList>
    </citation>
    <scope>NUCLEOTIDE SEQUENCE [LARGE SCALE GENOMIC DNA]</scope>
    <source>
        <strain evidence="2 3">JBR3-12</strain>
    </source>
</reference>
<dbReference type="EMBL" id="CP064939">
    <property type="protein sequence ID" value="QPH38747.1"/>
    <property type="molecule type" value="Genomic_DNA"/>
</dbReference>
<proteinExistence type="predicted"/>
<evidence type="ECO:0000313" key="2">
    <source>
        <dbReference type="EMBL" id="QPH38747.1"/>
    </source>
</evidence>
<accession>A0A7U3Q5C3</accession>
<dbReference type="KEGG" id="pex:IZT61_16980"/>